<evidence type="ECO:0000313" key="3">
    <source>
        <dbReference type="Proteomes" id="UP000054925"/>
    </source>
</evidence>
<dbReference type="RefSeq" id="WP_125477580.1">
    <property type="nucleotide sequence ID" value="NZ_FCOL02000010.1"/>
</dbReference>
<sequence length="272" mass="28561">MLEKHDIKLVILLALSPCIMAASCNNRAPTLDNSWERVLSSCGVSDLQKSKPLYFGAANKNGVGSIWSKDVTTGDYYPTSQFSDITSQAGIVFNNVVLSCSGEAKSGIDFSVGVSAKPVIYPVSGEISNALSTAKSAKVSVESIVEEDAYWDKFNSAFSALPADGSIKKGVELNNRVVVGRAWKIKGFHAVLTYQGSDALTAKAALDAKVASASLNVATKLTGDNTLEVSSSDELYVAGVFRKLSPSGVSAGLSGVSDWEELPTDAIAGPPR</sequence>
<comment type="caution">
    <text evidence="2">The sequence shown here is derived from an EMBL/GenBank/DDBJ whole genome shotgun (WGS) entry which is preliminary data.</text>
</comment>
<accession>A0A158HZL8</accession>
<keyword evidence="1" id="KW-0732">Signal</keyword>
<dbReference type="EMBL" id="FCOL02000010">
    <property type="protein sequence ID" value="SAL49814.1"/>
    <property type="molecule type" value="Genomic_DNA"/>
</dbReference>
<feature type="signal peptide" evidence="1">
    <location>
        <begin position="1"/>
        <end position="21"/>
    </location>
</feature>
<dbReference type="Proteomes" id="UP000054925">
    <property type="component" value="Unassembled WGS sequence"/>
</dbReference>
<keyword evidence="3" id="KW-1185">Reference proteome</keyword>
<proteinExistence type="predicted"/>
<protein>
    <recommendedName>
        <fullName evidence="4">Lipoprotein</fullName>
    </recommendedName>
</protein>
<evidence type="ECO:0000313" key="2">
    <source>
        <dbReference type="EMBL" id="SAL49814.1"/>
    </source>
</evidence>
<dbReference type="PROSITE" id="PS51257">
    <property type="entry name" value="PROKAR_LIPOPROTEIN"/>
    <property type="match status" value="1"/>
</dbReference>
<evidence type="ECO:0000256" key="1">
    <source>
        <dbReference type="SAM" id="SignalP"/>
    </source>
</evidence>
<dbReference type="AlphaFoldDB" id="A0A158HZL8"/>
<reference evidence="2" key="1">
    <citation type="submission" date="2016-01" db="EMBL/GenBank/DDBJ databases">
        <authorList>
            <person name="Peeters C."/>
        </authorList>
    </citation>
    <scope>NUCLEOTIDE SEQUENCE [LARGE SCALE GENOMIC DNA]</scope>
    <source>
        <strain evidence="2">LMG 22937</strain>
    </source>
</reference>
<feature type="chain" id="PRO_5011110044" description="Lipoprotein" evidence="1">
    <location>
        <begin position="22"/>
        <end position="272"/>
    </location>
</feature>
<gene>
    <name evidence="2" type="ORF">AWB67_02275</name>
</gene>
<name>A0A158HZL8_9BURK</name>
<evidence type="ECO:0008006" key="4">
    <source>
        <dbReference type="Google" id="ProtNLM"/>
    </source>
</evidence>
<organism evidence="2 3">
    <name type="scientific">Caballeronia terrestris</name>
    <dbReference type="NCBI Taxonomy" id="1226301"/>
    <lineage>
        <taxon>Bacteria</taxon>
        <taxon>Pseudomonadati</taxon>
        <taxon>Pseudomonadota</taxon>
        <taxon>Betaproteobacteria</taxon>
        <taxon>Burkholderiales</taxon>
        <taxon>Burkholderiaceae</taxon>
        <taxon>Caballeronia</taxon>
    </lineage>
</organism>